<keyword evidence="1" id="KW-0472">Membrane</keyword>
<dbReference type="EMBL" id="JAGISH010000008">
    <property type="protein sequence ID" value="MBP0483802.1"/>
    <property type="molecule type" value="Genomic_DNA"/>
</dbReference>
<name>A0A940MRQ8_9RHOB</name>
<keyword evidence="1" id="KW-0812">Transmembrane</keyword>
<feature type="transmembrane region" description="Helical" evidence="1">
    <location>
        <begin position="51"/>
        <end position="70"/>
    </location>
</feature>
<keyword evidence="3" id="KW-1185">Reference proteome</keyword>
<protein>
    <submittedName>
        <fullName evidence="2">Uncharacterized protein</fullName>
    </submittedName>
</protein>
<proteinExistence type="predicted"/>
<dbReference type="RefSeq" id="WP_209361741.1">
    <property type="nucleotide sequence ID" value="NZ_JAGISH010000008.1"/>
</dbReference>
<organism evidence="2 3">
    <name type="scientific">Sagittula salina</name>
    <dbReference type="NCBI Taxonomy" id="2820268"/>
    <lineage>
        <taxon>Bacteria</taxon>
        <taxon>Pseudomonadati</taxon>
        <taxon>Pseudomonadota</taxon>
        <taxon>Alphaproteobacteria</taxon>
        <taxon>Rhodobacterales</taxon>
        <taxon>Roseobacteraceae</taxon>
        <taxon>Sagittula</taxon>
    </lineage>
</organism>
<accession>A0A940MRQ8</accession>
<sequence>MEDALNRYRHREDAVRRKHARLAKGYVTKLDRNGVYVQVPDSKAGGMSLRVVLYAAVIFFGFKVMILTGLGEADYGASLQALSQGSLFERAGAWMMQADPLTAKLSELVSLLIT</sequence>
<dbReference type="Proteomes" id="UP000675940">
    <property type="component" value="Unassembled WGS sequence"/>
</dbReference>
<evidence type="ECO:0000313" key="3">
    <source>
        <dbReference type="Proteomes" id="UP000675940"/>
    </source>
</evidence>
<reference evidence="2" key="1">
    <citation type="submission" date="2021-03" db="EMBL/GenBank/DDBJ databases">
        <title>Sagittula salina sp. nov. strain M10.9X isolated from the marine waste.</title>
        <authorList>
            <person name="Satari L."/>
            <person name="Molina-Menor E."/>
            <person name="Vidal-Verdu A."/>
            <person name="Pascual J."/>
            <person name="Pereto J."/>
            <person name="Porcar M."/>
        </authorList>
    </citation>
    <scope>NUCLEOTIDE SEQUENCE</scope>
    <source>
        <strain evidence="2">M10.9X</strain>
    </source>
</reference>
<evidence type="ECO:0000256" key="1">
    <source>
        <dbReference type="SAM" id="Phobius"/>
    </source>
</evidence>
<gene>
    <name evidence="2" type="ORF">J5474_15060</name>
</gene>
<comment type="caution">
    <text evidence="2">The sequence shown here is derived from an EMBL/GenBank/DDBJ whole genome shotgun (WGS) entry which is preliminary data.</text>
</comment>
<keyword evidence="1" id="KW-1133">Transmembrane helix</keyword>
<dbReference type="AlphaFoldDB" id="A0A940MRQ8"/>
<evidence type="ECO:0000313" key="2">
    <source>
        <dbReference type="EMBL" id="MBP0483802.1"/>
    </source>
</evidence>